<reference evidence="2 3" key="1">
    <citation type="journal article" date="2020" name="ISME J.">
        <title>Uncovering the hidden diversity of litter-decomposition mechanisms in mushroom-forming fungi.</title>
        <authorList>
            <person name="Floudas D."/>
            <person name="Bentzer J."/>
            <person name="Ahren D."/>
            <person name="Johansson T."/>
            <person name="Persson P."/>
            <person name="Tunlid A."/>
        </authorList>
    </citation>
    <scope>NUCLEOTIDE SEQUENCE [LARGE SCALE GENOMIC DNA]</scope>
    <source>
        <strain evidence="2 3">CBS 175.51</strain>
    </source>
</reference>
<accession>A0A8H5FAV5</accession>
<feature type="compositionally biased region" description="Basic residues" evidence="1">
    <location>
        <begin position="147"/>
        <end position="156"/>
    </location>
</feature>
<proteinExistence type="predicted"/>
<feature type="compositionally biased region" description="Basic and acidic residues" evidence="1">
    <location>
        <begin position="157"/>
        <end position="166"/>
    </location>
</feature>
<keyword evidence="3" id="KW-1185">Reference proteome</keyword>
<gene>
    <name evidence="2" type="ORF">D9611_013443</name>
</gene>
<comment type="caution">
    <text evidence="2">The sequence shown here is derived from an EMBL/GenBank/DDBJ whole genome shotgun (WGS) entry which is preliminary data.</text>
</comment>
<sequence length="166" mass="17934">MGSTTAVARVLPRNGYTAGRLSSRDRIAHTTWDEVVGRSEAIGVVGEHGTLPLENTANTSPAYIRDRGDYFRHRQLQHTSNLHALAHGDGDGAHDNDGALGANGALSARHNDGRLASTQNLRDDGPATIPCSKSHDRRTPRDDVSARRRTSSQRRAAHTDDVLNKG</sequence>
<evidence type="ECO:0000313" key="3">
    <source>
        <dbReference type="Proteomes" id="UP000541558"/>
    </source>
</evidence>
<protein>
    <submittedName>
        <fullName evidence="2">Uncharacterized protein</fullName>
    </submittedName>
</protein>
<feature type="compositionally biased region" description="Basic and acidic residues" evidence="1">
    <location>
        <begin position="133"/>
        <end position="146"/>
    </location>
</feature>
<dbReference type="AlphaFoldDB" id="A0A8H5FAV5"/>
<feature type="region of interest" description="Disordered" evidence="1">
    <location>
        <begin position="84"/>
        <end position="166"/>
    </location>
</feature>
<dbReference type="Proteomes" id="UP000541558">
    <property type="component" value="Unassembled WGS sequence"/>
</dbReference>
<organism evidence="2 3">
    <name type="scientific">Ephemerocybe angulata</name>
    <dbReference type="NCBI Taxonomy" id="980116"/>
    <lineage>
        <taxon>Eukaryota</taxon>
        <taxon>Fungi</taxon>
        <taxon>Dikarya</taxon>
        <taxon>Basidiomycota</taxon>
        <taxon>Agaricomycotina</taxon>
        <taxon>Agaricomycetes</taxon>
        <taxon>Agaricomycetidae</taxon>
        <taxon>Agaricales</taxon>
        <taxon>Agaricineae</taxon>
        <taxon>Psathyrellaceae</taxon>
        <taxon>Ephemerocybe</taxon>
    </lineage>
</organism>
<feature type="compositionally biased region" description="Basic and acidic residues" evidence="1">
    <location>
        <begin position="86"/>
        <end position="97"/>
    </location>
</feature>
<dbReference type="EMBL" id="JAACJK010000120">
    <property type="protein sequence ID" value="KAF5329892.1"/>
    <property type="molecule type" value="Genomic_DNA"/>
</dbReference>
<evidence type="ECO:0000313" key="2">
    <source>
        <dbReference type="EMBL" id="KAF5329892.1"/>
    </source>
</evidence>
<evidence type="ECO:0000256" key="1">
    <source>
        <dbReference type="SAM" id="MobiDB-lite"/>
    </source>
</evidence>
<name>A0A8H5FAV5_9AGAR</name>